<sequence length="272" mass="29407">MPNTVEQAIAFARAHPTKDVGQIDSSWAGWCAALVFWAGDFGRSFGTALEAGSSSGPLRADWRTAPRGAIHYWAGVFIDGVECGHTAIDIGGGNHTLLMASSRVDNFGTAIGTIAFADYDQPSYRGWSMRWGSETLAGVDALGRPRPDDERDDDMTFRIVNPTDPGDNALYALSDSGRWVKISNPADLVLLQKFRSGDISDITKGQVSIVRRYLQKLSPSSPPFDPQAFAAAVAKRLVGRVNDSTDVEQAVNEAIEEQTPPLEEDPLIVRPG</sequence>
<evidence type="ECO:0000313" key="2">
    <source>
        <dbReference type="Proteomes" id="UP000292881"/>
    </source>
</evidence>
<organism evidence="1 2">
    <name type="scientific">Agromyces binzhouensis</name>
    <dbReference type="NCBI Taxonomy" id="1817495"/>
    <lineage>
        <taxon>Bacteria</taxon>
        <taxon>Bacillati</taxon>
        <taxon>Actinomycetota</taxon>
        <taxon>Actinomycetes</taxon>
        <taxon>Micrococcales</taxon>
        <taxon>Microbacteriaceae</taxon>
        <taxon>Agromyces</taxon>
    </lineage>
</organism>
<dbReference type="RefSeq" id="WP_129235276.1">
    <property type="nucleotide sequence ID" value="NZ_SDPL01000266.1"/>
</dbReference>
<comment type="caution">
    <text evidence="1">The sequence shown here is derived from an EMBL/GenBank/DDBJ whole genome shotgun (WGS) entry which is preliminary data.</text>
</comment>
<dbReference type="Proteomes" id="UP000292881">
    <property type="component" value="Unassembled WGS sequence"/>
</dbReference>
<gene>
    <name evidence="1" type="ORF">ESO86_12230</name>
</gene>
<dbReference type="OrthoDB" id="5000296at2"/>
<evidence type="ECO:0000313" key="1">
    <source>
        <dbReference type="EMBL" id="RXZ45993.1"/>
    </source>
</evidence>
<proteinExistence type="predicted"/>
<dbReference type="EMBL" id="SDPL01000266">
    <property type="protein sequence ID" value="RXZ45993.1"/>
    <property type="molecule type" value="Genomic_DNA"/>
</dbReference>
<reference evidence="1 2" key="1">
    <citation type="submission" date="2019-01" db="EMBL/GenBank/DDBJ databases">
        <authorList>
            <person name="Li J."/>
        </authorList>
    </citation>
    <scope>NUCLEOTIDE SEQUENCE [LARGE SCALE GENOMIC DNA]</scope>
    <source>
        <strain evidence="1 2">CGMCC 4.7180</strain>
    </source>
</reference>
<name>A0A4V1QRT3_9MICO</name>
<keyword evidence="2" id="KW-1185">Reference proteome</keyword>
<dbReference type="AlphaFoldDB" id="A0A4V1QRT3"/>
<protein>
    <submittedName>
        <fullName evidence="1">Uncharacterized protein</fullName>
    </submittedName>
</protein>
<accession>A0A4V1QRT3</accession>